<dbReference type="Pfam" id="PF12680">
    <property type="entry name" value="SnoaL_2"/>
    <property type="match status" value="1"/>
</dbReference>
<protein>
    <submittedName>
        <fullName evidence="2">Nuclear transport factor 2 family protein</fullName>
    </submittedName>
</protein>
<accession>A0ABW4XL12</accession>
<dbReference type="InterPro" id="IPR032710">
    <property type="entry name" value="NTF2-like_dom_sf"/>
</dbReference>
<dbReference type="Proteomes" id="UP001597380">
    <property type="component" value="Unassembled WGS sequence"/>
</dbReference>
<name>A0ABW4XL12_9GAMM</name>
<organism evidence="2 3">
    <name type="scientific">Corallincola platygyrae</name>
    <dbReference type="NCBI Taxonomy" id="1193278"/>
    <lineage>
        <taxon>Bacteria</taxon>
        <taxon>Pseudomonadati</taxon>
        <taxon>Pseudomonadota</taxon>
        <taxon>Gammaproteobacteria</taxon>
        <taxon>Alteromonadales</taxon>
        <taxon>Psychromonadaceae</taxon>
        <taxon>Corallincola</taxon>
    </lineage>
</organism>
<proteinExistence type="predicted"/>
<evidence type="ECO:0000313" key="2">
    <source>
        <dbReference type="EMBL" id="MFD2095763.1"/>
    </source>
</evidence>
<gene>
    <name evidence="2" type="ORF">ACFSJ3_07180</name>
</gene>
<evidence type="ECO:0000313" key="3">
    <source>
        <dbReference type="Proteomes" id="UP001597380"/>
    </source>
</evidence>
<dbReference type="EMBL" id="JBHUHT010000009">
    <property type="protein sequence ID" value="MFD2095763.1"/>
    <property type="molecule type" value="Genomic_DNA"/>
</dbReference>
<dbReference type="Gene3D" id="3.10.450.50">
    <property type="match status" value="1"/>
</dbReference>
<comment type="caution">
    <text evidence="2">The sequence shown here is derived from an EMBL/GenBank/DDBJ whole genome shotgun (WGS) entry which is preliminary data.</text>
</comment>
<dbReference type="RefSeq" id="WP_345340167.1">
    <property type="nucleotide sequence ID" value="NZ_BAABLI010000014.1"/>
</dbReference>
<dbReference type="SUPFAM" id="SSF54427">
    <property type="entry name" value="NTF2-like"/>
    <property type="match status" value="1"/>
</dbReference>
<reference evidence="3" key="1">
    <citation type="journal article" date="2019" name="Int. J. Syst. Evol. Microbiol.">
        <title>The Global Catalogue of Microorganisms (GCM) 10K type strain sequencing project: providing services to taxonomists for standard genome sequencing and annotation.</title>
        <authorList>
            <consortium name="The Broad Institute Genomics Platform"/>
            <consortium name="The Broad Institute Genome Sequencing Center for Infectious Disease"/>
            <person name="Wu L."/>
            <person name="Ma J."/>
        </authorList>
    </citation>
    <scope>NUCLEOTIDE SEQUENCE [LARGE SCALE GENOMIC DNA]</scope>
    <source>
        <strain evidence="3">CGMCC 1.10992</strain>
    </source>
</reference>
<evidence type="ECO:0000259" key="1">
    <source>
        <dbReference type="Pfam" id="PF12680"/>
    </source>
</evidence>
<sequence length="141" mass="16127">MSDYIDRFTEMFRDLKPDSFEAMASIYDPEVVFQDPAHQIVGRENLTRYFEELCGSLLYCRFDISRRANDGDSVFLEWEMSFAHPKLSSGKCIVVPGVSVLKLSDNGICSHRDYFDMGAMLYEKLPMLGSVVSYLKNRLAA</sequence>
<keyword evidence="3" id="KW-1185">Reference proteome</keyword>
<dbReference type="InterPro" id="IPR037401">
    <property type="entry name" value="SnoaL-like"/>
</dbReference>
<feature type="domain" description="SnoaL-like" evidence="1">
    <location>
        <begin position="10"/>
        <end position="111"/>
    </location>
</feature>